<dbReference type="AlphaFoldDB" id="A0A1R4GQR9"/>
<dbReference type="SUPFAM" id="SSF53098">
    <property type="entry name" value="Ribonuclease H-like"/>
    <property type="match status" value="1"/>
</dbReference>
<organism evidence="2 3">
    <name type="scientific">Psychrobacter piechaudii</name>
    <dbReference type="NCBI Taxonomy" id="1945521"/>
    <lineage>
        <taxon>Bacteria</taxon>
        <taxon>Pseudomonadati</taxon>
        <taxon>Pseudomonadota</taxon>
        <taxon>Gammaproteobacteria</taxon>
        <taxon>Moraxellales</taxon>
        <taxon>Moraxellaceae</taxon>
        <taxon>Psychrobacter</taxon>
    </lineage>
</organism>
<dbReference type="InterPro" id="IPR002559">
    <property type="entry name" value="Transposase_11"/>
</dbReference>
<dbReference type="STRING" id="1945521.A1232T_01002"/>
<dbReference type="OrthoDB" id="5568110at2"/>
<dbReference type="Pfam" id="PF01609">
    <property type="entry name" value="DDE_Tnp_1"/>
    <property type="match status" value="1"/>
</dbReference>
<dbReference type="GO" id="GO:0003677">
    <property type="term" value="F:DNA binding"/>
    <property type="evidence" value="ECO:0007669"/>
    <property type="project" value="InterPro"/>
</dbReference>
<dbReference type="InterPro" id="IPR012337">
    <property type="entry name" value="RNaseH-like_sf"/>
</dbReference>
<dbReference type="GO" id="GO:0006313">
    <property type="term" value="P:DNA transposition"/>
    <property type="evidence" value="ECO:0007669"/>
    <property type="project" value="InterPro"/>
</dbReference>
<gene>
    <name evidence="2" type="ORF">A1232T_01002</name>
</gene>
<protein>
    <submittedName>
        <fullName evidence="2">Transposase DDE domain protein</fullName>
    </submittedName>
</protein>
<dbReference type="RefSeq" id="WP_077450800.1">
    <property type="nucleotide sequence ID" value="NZ_FUGE01000113.1"/>
</dbReference>
<feature type="domain" description="Transposase IS4-like" evidence="1">
    <location>
        <begin position="72"/>
        <end position="300"/>
    </location>
</feature>
<accession>A0A1R4GQR9</accession>
<reference evidence="2 3" key="1">
    <citation type="submission" date="2017-02" db="EMBL/GenBank/DDBJ databases">
        <authorList>
            <person name="Peterson S.W."/>
        </authorList>
    </citation>
    <scope>NUCLEOTIDE SEQUENCE [LARGE SCALE GENOMIC DNA]</scope>
    <source>
        <strain evidence="2">Psychrobacter_piechaudii</strain>
    </source>
</reference>
<evidence type="ECO:0000313" key="2">
    <source>
        <dbReference type="EMBL" id="SJM70517.1"/>
    </source>
</evidence>
<evidence type="ECO:0000313" key="3">
    <source>
        <dbReference type="Proteomes" id="UP000188357"/>
    </source>
</evidence>
<keyword evidence="3" id="KW-1185">Reference proteome</keyword>
<sequence length="339" mass="40039">MKKPKVTRLDYCQYLMVSQINYTITNYADHHPENISHDRINRYIKGDKLKPRLVWEQVKQDIVADAEGYLLFDDTVLDKDHSHKIELVNRQYSGNAKRLIKGIGLVNCIYVNPHTQQYWVIDYRIYDKAIDDKTKLDHLEDMLRHTIEYKQLVFKTVLMDSWYATKDIMLTIDGLGKIFYCPLKSNRLVDDSKGQRVYTSVSALQWTEAEQDSGKLIKINKFPKDYKVQLFRVVVSTHRTDWVVTNDTTQTNRDDVQQVCAIRWKIEQFHREIKQLTGIESNQCRKARIQRNHICCSILVWISLTRIARQTKKTVYQLKHGLLDDYLCEQLRSPRLIVA</sequence>
<evidence type="ECO:0000259" key="1">
    <source>
        <dbReference type="Pfam" id="PF01609"/>
    </source>
</evidence>
<name>A0A1R4GQR9_9GAMM</name>
<proteinExistence type="predicted"/>
<dbReference type="Proteomes" id="UP000188357">
    <property type="component" value="Unassembled WGS sequence"/>
</dbReference>
<dbReference type="EMBL" id="FUGE01000113">
    <property type="protein sequence ID" value="SJM70517.1"/>
    <property type="molecule type" value="Genomic_DNA"/>
</dbReference>
<dbReference type="GO" id="GO:0004803">
    <property type="term" value="F:transposase activity"/>
    <property type="evidence" value="ECO:0007669"/>
    <property type="project" value="InterPro"/>
</dbReference>